<dbReference type="GO" id="GO:0016226">
    <property type="term" value="P:iron-sulfur cluster assembly"/>
    <property type="evidence" value="ECO:0007669"/>
    <property type="project" value="InterPro"/>
</dbReference>
<accession>A0A928KWS0</accession>
<dbReference type="Proteomes" id="UP000754750">
    <property type="component" value="Unassembled WGS sequence"/>
</dbReference>
<gene>
    <name evidence="2" type="ORF">E7512_04400</name>
</gene>
<dbReference type="AlphaFoldDB" id="A0A928KWS0"/>
<evidence type="ECO:0000313" key="3">
    <source>
        <dbReference type="Proteomes" id="UP000754750"/>
    </source>
</evidence>
<dbReference type="InterPro" id="IPR037284">
    <property type="entry name" value="SUF_FeS_clus_asmbl_SufBD_sf"/>
</dbReference>
<dbReference type="InterPro" id="IPR055346">
    <property type="entry name" value="Fe-S_cluster_assembly_SufBD"/>
</dbReference>
<dbReference type="PANTHER" id="PTHR43575:SF1">
    <property type="entry name" value="PROTEIN ABCI7, CHLOROPLASTIC"/>
    <property type="match status" value="1"/>
</dbReference>
<evidence type="ECO:0000313" key="2">
    <source>
        <dbReference type="EMBL" id="MBE6832812.1"/>
    </source>
</evidence>
<feature type="domain" description="SUF system FeS cluster assembly SufBD core" evidence="1">
    <location>
        <begin position="105"/>
        <end position="329"/>
    </location>
</feature>
<dbReference type="RefSeq" id="WP_020071616.1">
    <property type="nucleotide sequence ID" value="NZ_SVNY01000002.1"/>
</dbReference>
<dbReference type="EMBL" id="SVNY01000002">
    <property type="protein sequence ID" value="MBE6832812.1"/>
    <property type="molecule type" value="Genomic_DNA"/>
</dbReference>
<name>A0A928KWS0_9FIRM</name>
<dbReference type="SUPFAM" id="SSF101960">
    <property type="entry name" value="Stabilizer of iron transporter SufD"/>
    <property type="match status" value="1"/>
</dbReference>
<sequence length="358" mass="39456">MNITLNQVNLLPVRTWKWLGVNGTAVEEEIPGEFAAWEPQALNLPQGIKQNTAAFDGAEQIETGMGKDAEQFVLQNQNAGIHLTAEGSAEEPITAEYVLDATCPALADYNTIYAKENSSVTLVLSYRSQGGASVFHTSLTKIVAERGAHVRLVQVQLLGDSAFHFDDVGVIEKENAVVEVVHVELGARKVFSGCKARLEERRSRFEAETIYLGDKSRSIDMNYVAQHIGKETESEIHANGALLDESQKIYRGTIDFLRGAAYSVGHESEYTLLFSPRVRNRTAPLILCGEENVEGQHAASIGKIDPGKLFYLMSRGLSEPQAKQIVIEAQFTPALEKIPAEALREAVRDWLKERMSNA</sequence>
<evidence type="ECO:0000259" key="1">
    <source>
        <dbReference type="Pfam" id="PF01458"/>
    </source>
</evidence>
<dbReference type="PANTHER" id="PTHR43575">
    <property type="entry name" value="PROTEIN ABCI7, CHLOROPLASTIC"/>
    <property type="match status" value="1"/>
</dbReference>
<dbReference type="Pfam" id="PF01458">
    <property type="entry name" value="SUFBD_core"/>
    <property type="match status" value="1"/>
</dbReference>
<organism evidence="2 3">
    <name type="scientific">Faecalispora sporosphaeroides</name>
    <dbReference type="NCBI Taxonomy" id="1549"/>
    <lineage>
        <taxon>Bacteria</taxon>
        <taxon>Bacillati</taxon>
        <taxon>Bacillota</taxon>
        <taxon>Clostridia</taxon>
        <taxon>Eubacteriales</taxon>
        <taxon>Oscillospiraceae</taxon>
        <taxon>Faecalispora</taxon>
    </lineage>
</organism>
<reference evidence="2" key="1">
    <citation type="submission" date="2019-04" db="EMBL/GenBank/DDBJ databases">
        <title>Evolution of Biomass-Degrading Anaerobic Consortia Revealed by Metagenomics.</title>
        <authorList>
            <person name="Peng X."/>
        </authorList>
    </citation>
    <scope>NUCLEOTIDE SEQUENCE</scope>
    <source>
        <strain evidence="2">SIG551</strain>
    </source>
</reference>
<dbReference type="InterPro" id="IPR000825">
    <property type="entry name" value="SUF_FeS_clus_asmbl_SufBD_core"/>
</dbReference>
<proteinExistence type="predicted"/>
<protein>
    <submittedName>
        <fullName evidence="2">SufD family Fe-S cluster assembly protein</fullName>
    </submittedName>
</protein>
<comment type="caution">
    <text evidence="2">The sequence shown here is derived from an EMBL/GenBank/DDBJ whole genome shotgun (WGS) entry which is preliminary data.</text>
</comment>